<dbReference type="EMBL" id="JACHMQ010000001">
    <property type="protein sequence ID" value="MBB6399484.1"/>
    <property type="molecule type" value="Genomic_DNA"/>
</dbReference>
<gene>
    <name evidence="1" type="ORF">BKA00_006398</name>
</gene>
<dbReference type="RefSeq" id="WP_268248218.1">
    <property type="nucleotide sequence ID" value="NZ_JACHMQ010000001.1"/>
</dbReference>
<reference evidence="1 2" key="1">
    <citation type="submission" date="2020-08" db="EMBL/GenBank/DDBJ databases">
        <title>Sequencing the genomes of 1000 actinobacteria strains.</title>
        <authorList>
            <person name="Klenk H.-P."/>
        </authorList>
    </citation>
    <scope>NUCLEOTIDE SEQUENCE [LARGE SCALE GENOMIC DNA]</scope>
    <source>
        <strain evidence="1 2">DSM 43675</strain>
    </source>
</reference>
<accession>A0A7X0L2Q3</accession>
<dbReference type="AlphaFoldDB" id="A0A7X0L2Q3"/>
<comment type="caution">
    <text evidence="1">The sequence shown here is derived from an EMBL/GenBank/DDBJ whole genome shotgun (WGS) entry which is preliminary data.</text>
</comment>
<protein>
    <submittedName>
        <fullName evidence="1">Uncharacterized protein</fullName>
    </submittedName>
</protein>
<name>A0A7X0L2Q3_9ACTN</name>
<evidence type="ECO:0000313" key="2">
    <source>
        <dbReference type="Proteomes" id="UP000546324"/>
    </source>
</evidence>
<dbReference type="Proteomes" id="UP000546324">
    <property type="component" value="Unassembled WGS sequence"/>
</dbReference>
<sequence length="43" mass="4622">MRAAGILLTGRADSPQVIAASTERTRLLESLQLQSRQGPAWTA</sequence>
<keyword evidence="2" id="KW-1185">Reference proteome</keyword>
<evidence type="ECO:0000313" key="1">
    <source>
        <dbReference type="EMBL" id="MBB6399484.1"/>
    </source>
</evidence>
<proteinExistence type="predicted"/>
<organism evidence="1 2">
    <name type="scientific">Actinomadura coerulea</name>
    <dbReference type="NCBI Taxonomy" id="46159"/>
    <lineage>
        <taxon>Bacteria</taxon>
        <taxon>Bacillati</taxon>
        <taxon>Actinomycetota</taxon>
        <taxon>Actinomycetes</taxon>
        <taxon>Streptosporangiales</taxon>
        <taxon>Thermomonosporaceae</taxon>
        <taxon>Actinomadura</taxon>
    </lineage>
</organism>